<dbReference type="Gene3D" id="3.40.390.10">
    <property type="entry name" value="Collagenase (Catalytic Domain)"/>
    <property type="match status" value="1"/>
</dbReference>
<name>A0A419QC82_CLOSI</name>
<evidence type="ECO:0000313" key="2">
    <source>
        <dbReference type="Proteomes" id="UP000286415"/>
    </source>
</evidence>
<dbReference type="OrthoDB" id="74460at2759"/>
<reference evidence="1 2" key="2">
    <citation type="journal article" date="2021" name="Genomics">
        <title>High-quality reference genome for Clonorchis sinensis.</title>
        <authorList>
            <person name="Young N.D."/>
            <person name="Stroehlein A.J."/>
            <person name="Kinkar L."/>
            <person name="Wang T."/>
            <person name="Sohn W.M."/>
            <person name="Chang B.C.H."/>
            <person name="Kaur P."/>
            <person name="Weisz D."/>
            <person name="Dudchenko O."/>
            <person name="Aiden E.L."/>
            <person name="Korhonen P.K."/>
            <person name="Gasser R.B."/>
        </authorList>
    </citation>
    <scope>NUCLEOTIDE SEQUENCE [LARGE SCALE GENOMIC DNA]</scope>
    <source>
        <strain evidence="1">Cs-k2</strain>
    </source>
</reference>
<dbReference type="GO" id="GO:0008237">
    <property type="term" value="F:metallopeptidase activity"/>
    <property type="evidence" value="ECO:0007669"/>
    <property type="project" value="InterPro"/>
</dbReference>
<dbReference type="InterPro" id="IPR021917">
    <property type="entry name" value="Unchr_Zn-peptidase-like"/>
</dbReference>
<dbReference type="InterPro" id="IPR024079">
    <property type="entry name" value="MetalloPept_cat_dom_sf"/>
</dbReference>
<keyword evidence="1" id="KW-0482">Metalloprotease</keyword>
<sequence length="443" mass="49389">MLILCNVQDLLCVHYPLLQIKGKLAPFCGCSEVVVRTDRVLDSHFWRLCGSNFKAFVPLRLGWNRVECSCKHCSIDCRLCYSPAQDAFNVVQPLYVVCSDGNGTFQNENGYNSGSPESAVRRIGFAVQLLQSLTAESFFSEYGQRYTFACKEDRAELICRLHRSRLTCTEIYGSQPIDVWSKLARELCIAYPQAFVNTKWIVFMADTRFTAPESQSNLTYQELSKFAKAHFALGAGGMALLGTATLHAWPEDLGSLNMALWNTRRIDHSTVMDDTAYRHTYWAAFATGLGSVWHELGHCLGLDHSPEGIMNRGGDDVHLCIAFPPIGSTCGHGCDKLGPMKSTGGVEFIPLRLNPRPPVPTALQHERCILRHQPEAADTDRPSTAFNPWGLCHSLWHQGSAFWGHEQIVKLLKSRWIFCASSVAKGSDYVGMKRKVTVDACPT</sequence>
<dbReference type="PANTHER" id="PTHR21054:SF2">
    <property type="entry name" value="MIP04191P"/>
    <property type="match status" value="1"/>
</dbReference>
<dbReference type="Pfam" id="PF12044">
    <property type="entry name" value="Metallopep"/>
    <property type="match status" value="1"/>
</dbReference>
<gene>
    <name evidence="1" type="ORF">CSKR_101993</name>
</gene>
<keyword evidence="1" id="KW-0645">Protease</keyword>
<dbReference type="InParanoid" id="A0A419QC82"/>
<keyword evidence="1" id="KW-0378">Hydrolase</keyword>
<dbReference type="Proteomes" id="UP000286415">
    <property type="component" value="Unassembled WGS sequence"/>
</dbReference>
<accession>A0A419QC82</accession>
<reference evidence="1 2" key="1">
    <citation type="journal article" date="2018" name="Biotechnol. Adv.">
        <title>Improved genomic resources and new bioinformatic workflow for the carcinogenic parasite Clonorchis sinensis: Biotechnological implications.</title>
        <authorList>
            <person name="Wang D."/>
            <person name="Korhonen P.K."/>
            <person name="Gasser R.B."/>
            <person name="Young N.D."/>
        </authorList>
    </citation>
    <scope>NUCLEOTIDE SEQUENCE [LARGE SCALE GENOMIC DNA]</scope>
    <source>
        <strain evidence="1">Cs-k2</strain>
    </source>
</reference>
<dbReference type="InterPro" id="IPR053002">
    <property type="entry name" value="Metalloproteinase_M10B"/>
</dbReference>
<dbReference type="PANTHER" id="PTHR21054">
    <property type="entry name" value="ZINC METALLOPROTEINASE-RELATED"/>
    <property type="match status" value="1"/>
</dbReference>
<comment type="caution">
    <text evidence="1">The sequence shown here is derived from an EMBL/GenBank/DDBJ whole genome shotgun (WGS) entry which is preliminary data.</text>
</comment>
<dbReference type="EMBL" id="NIRI02000042">
    <property type="protein sequence ID" value="KAG5448559.1"/>
    <property type="molecule type" value="Genomic_DNA"/>
</dbReference>
<organism evidence="1 2">
    <name type="scientific">Clonorchis sinensis</name>
    <name type="common">Chinese liver fluke</name>
    <dbReference type="NCBI Taxonomy" id="79923"/>
    <lineage>
        <taxon>Eukaryota</taxon>
        <taxon>Metazoa</taxon>
        <taxon>Spiralia</taxon>
        <taxon>Lophotrochozoa</taxon>
        <taxon>Platyhelminthes</taxon>
        <taxon>Trematoda</taxon>
        <taxon>Digenea</taxon>
        <taxon>Opisthorchiida</taxon>
        <taxon>Opisthorchiata</taxon>
        <taxon>Opisthorchiidae</taxon>
        <taxon>Clonorchis</taxon>
    </lineage>
</organism>
<dbReference type="SUPFAM" id="SSF55486">
    <property type="entry name" value="Metalloproteases ('zincins'), catalytic domain"/>
    <property type="match status" value="1"/>
</dbReference>
<keyword evidence="2" id="KW-1185">Reference proteome</keyword>
<protein>
    <submittedName>
        <fullName evidence="1">Zinc metalloproteinase</fullName>
    </submittedName>
</protein>
<dbReference type="AlphaFoldDB" id="A0A419QC82"/>
<evidence type="ECO:0000313" key="1">
    <source>
        <dbReference type="EMBL" id="KAG5448559.1"/>
    </source>
</evidence>
<proteinExistence type="predicted"/>